<dbReference type="GO" id="GO:0006508">
    <property type="term" value="P:proteolysis"/>
    <property type="evidence" value="ECO:0007669"/>
    <property type="project" value="UniProtKB-KW"/>
</dbReference>
<evidence type="ECO:0000256" key="4">
    <source>
        <dbReference type="ARBA" id="ARBA00022801"/>
    </source>
</evidence>
<dbReference type="GO" id="GO:0004190">
    <property type="term" value="F:aspartic-type endopeptidase activity"/>
    <property type="evidence" value="ECO:0007669"/>
    <property type="project" value="InterPro"/>
</dbReference>
<gene>
    <name evidence="8" type="ORF">METZ01_LOCUS28727</name>
</gene>
<feature type="transmembrane region" description="Helical" evidence="7">
    <location>
        <begin position="92"/>
        <end position="111"/>
    </location>
</feature>
<dbReference type="NCBIfam" id="TIGR00077">
    <property type="entry name" value="lspA"/>
    <property type="match status" value="1"/>
</dbReference>
<evidence type="ECO:0008006" key="9">
    <source>
        <dbReference type="Google" id="ProtNLM"/>
    </source>
</evidence>
<dbReference type="InterPro" id="IPR001872">
    <property type="entry name" value="Peptidase_A8"/>
</dbReference>
<evidence type="ECO:0000256" key="2">
    <source>
        <dbReference type="ARBA" id="ARBA00022670"/>
    </source>
</evidence>
<evidence type="ECO:0000313" key="8">
    <source>
        <dbReference type="EMBL" id="SUZ75873.1"/>
    </source>
</evidence>
<sequence>VAVSREASNARSIAFVGLTTIALDQLSKAWAVAALDDRSIEVLWKLRLHLTTNTGFAFSSGQGLGPLLGLVAAFVIILLWKMRARFSSRHGVISLGLVLGGACGNLTDRLFRAPGWGRGAVVDFIDFRFWPVFNLADAAIVVGVILLGATMWSEQRRTLRDA</sequence>
<evidence type="ECO:0000256" key="6">
    <source>
        <dbReference type="ARBA" id="ARBA00023136"/>
    </source>
</evidence>
<evidence type="ECO:0000256" key="5">
    <source>
        <dbReference type="ARBA" id="ARBA00022989"/>
    </source>
</evidence>
<dbReference type="Pfam" id="PF01252">
    <property type="entry name" value="Peptidase_A8"/>
    <property type="match status" value="1"/>
</dbReference>
<feature type="transmembrane region" description="Helical" evidence="7">
    <location>
        <begin position="131"/>
        <end position="152"/>
    </location>
</feature>
<evidence type="ECO:0000256" key="7">
    <source>
        <dbReference type="SAM" id="Phobius"/>
    </source>
</evidence>
<feature type="non-terminal residue" evidence="8">
    <location>
        <position position="1"/>
    </location>
</feature>
<keyword evidence="1" id="KW-1003">Cell membrane</keyword>
<dbReference type="PANTHER" id="PTHR33695">
    <property type="entry name" value="LIPOPROTEIN SIGNAL PEPTIDASE"/>
    <property type="match status" value="1"/>
</dbReference>
<dbReference type="EMBL" id="UINC01001261">
    <property type="protein sequence ID" value="SUZ75873.1"/>
    <property type="molecule type" value="Genomic_DNA"/>
</dbReference>
<evidence type="ECO:0000256" key="3">
    <source>
        <dbReference type="ARBA" id="ARBA00022692"/>
    </source>
</evidence>
<evidence type="ECO:0000256" key="1">
    <source>
        <dbReference type="ARBA" id="ARBA00022475"/>
    </source>
</evidence>
<accession>A0A381QDY1</accession>
<keyword evidence="6 7" id="KW-0472">Membrane</keyword>
<keyword evidence="4" id="KW-0378">Hydrolase</keyword>
<reference evidence="8" key="1">
    <citation type="submission" date="2018-05" db="EMBL/GenBank/DDBJ databases">
        <authorList>
            <person name="Lanie J.A."/>
            <person name="Ng W.-L."/>
            <person name="Kazmierczak K.M."/>
            <person name="Andrzejewski T.M."/>
            <person name="Davidsen T.M."/>
            <person name="Wayne K.J."/>
            <person name="Tettelin H."/>
            <person name="Glass J.I."/>
            <person name="Rusch D."/>
            <person name="Podicherti R."/>
            <person name="Tsui H.-C.T."/>
            <person name="Winkler M.E."/>
        </authorList>
    </citation>
    <scope>NUCLEOTIDE SEQUENCE</scope>
</reference>
<name>A0A381QDY1_9ZZZZ</name>
<organism evidence="8">
    <name type="scientific">marine metagenome</name>
    <dbReference type="NCBI Taxonomy" id="408172"/>
    <lineage>
        <taxon>unclassified sequences</taxon>
        <taxon>metagenomes</taxon>
        <taxon>ecological metagenomes</taxon>
    </lineage>
</organism>
<dbReference type="GO" id="GO:0016020">
    <property type="term" value="C:membrane"/>
    <property type="evidence" value="ECO:0007669"/>
    <property type="project" value="InterPro"/>
</dbReference>
<keyword evidence="3 7" id="KW-0812">Transmembrane</keyword>
<dbReference type="AlphaFoldDB" id="A0A381QDY1"/>
<dbReference type="PANTHER" id="PTHR33695:SF1">
    <property type="entry name" value="LIPOPROTEIN SIGNAL PEPTIDASE"/>
    <property type="match status" value="1"/>
</dbReference>
<keyword evidence="5 7" id="KW-1133">Transmembrane helix</keyword>
<protein>
    <recommendedName>
        <fullName evidence="9">Lipoprotein signal peptidase</fullName>
    </recommendedName>
</protein>
<feature type="transmembrane region" description="Helical" evidence="7">
    <location>
        <begin position="55"/>
        <end position="80"/>
    </location>
</feature>
<dbReference type="HAMAP" id="MF_00161">
    <property type="entry name" value="LspA"/>
    <property type="match status" value="1"/>
</dbReference>
<proteinExistence type="inferred from homology"/>
<dbReference type="PRINTS" id="PR00781">
    <property type="entry name" value="LIPOSIGPTASE"/>
</dbReference>
<keyword evidence="2" id="KW-0645">Protease</keyword>